<accession>G8XSZ5</accession>
<keyword evidence="4" id="KW-1185">Reference proteome</keyword>
<name>G8XSZ5_9BETA</name>
<reference evidence="3" key="1">
    <citation type="submission" date="2011-12" db="EMBL/GenBank/DDBJ databases">
        <title>Comparative genomics of primate cytomegaloviruses.</title>
        <authorList>
            <person name="Davison A.J."/>
            <person name="Holton M."/>
            <person name="Dolan A."/>
            <person name="Dargan D.J."/>
            <person name="Gatherer D."/>
            <person name="Hayward G.S."/>
        </authorList>
    </citation>
    <scope>NUCLEOTIDE SEQUENCE [LARGE SCALE GENOMIC DNA]</scope>
    <source>
        <strain evidence="3">SqSHV</strain>
    </source>
</reference>
<evidence type="ECO:0000313" key="4">
    <source>
        <dbReference type="Proteomes" id="UP000097892"/>
    </source>
</evidence>
<evidence type="ECO:0000256" key="1">
    <source>
        <dbReference type="ARBA" id="ARBA00008288"/>
    </source>
</evidence>
<dbReference type="EMBL" id="FJ483967">
    <property type="protein sequence ID" value="AEV80942.1"/>
    <property type="molecule type" value="Genomic_DNA"/>
</dbReference>
<dbReference type="RefSeq" id="YP_004940253.1">
    <property type="nucleotide sequence ID" value="NC_016448.1"/>
</dbReference>
<dbReference type="Pfam" id="PF17442">
    <property type="entry name" value="U62_UL91"/>
    <property type="match status" value="1"/>
</dbReference>
<proteinExistence type="inferred from homology"/>
<dbReference type="InterPro" id="IPR035385">
    <property type="entry name" value="U62/UL91"/>
</dbReference>
<dbReference type="KEGG" id="vg:11464312"/>
<comment type="similarity">
    <text evidence="1">Belongs to the herpesviridae UL91 family.</text>
</comment>
<evidence type="ECO:0000313" key="3">
    <source>
        <dbReference type="EMBL" id="AEV80942.1"/>
    </source>
</evidence>
<dbReference type="GeneID" id="11464312"/>
<dbReference type="OrthoDB" id="24448at10239"/>
<gene>
    <name evidence="3" type="primary">UL91</name>
</gene>
<organism evidence="3 4">
    <name type="scientific">Saimiriine betaherpesvirus 4</name>
    <dbReference type="NCBI Taxonomy" id="1535247"/>
    <lineage>
        <taxon>Viruses</taxon>
        <taxon>Duplodnaviria</taxon>
        <taxon>Heunggongvirae</taxon>
        <taxon>Peploviricota</taxon>
        <taxon>Herviviricetes</taxon>
        <taxon>Herpesvirales</taxon>
        <taxon>Orthoherpesviridae</taxon>
        <taxon>Betaherpesvirinae</taxon>
        <taxon>Cytomegalovirus</taxon>
        <taxon>Cytomegalovirus saimiriinebeta4</taxon>
    </lineage>
</organism>
<sequence length="80" mass="9172">MNSLLAELNRLGVPHDRSEDLLVFADTLFQKFSFVFQDQESNPRKVDLLSSLFEHLTIECVNEMLDLCANNNEAVEKLSE</sequence>
<evidence type="ECO:0000259" key="2">
    <source>
        <dbReference type="Pfam" id="PF17442"/>
    </source>
</evidence>
<feature type="domain" description="Herpesvirus U62/UL91 functional" evidence="2">
    <location>
        <begin position="1"/>
        <end position="65"/>
    </location>
</feature>
<protein>
    <submittedName>
        <fullName evidence="3">Protein UL91</fullName>
    </submittedName>
</protein>
<dbReference type="Proteomes" id="UP000097892">
    <property type="component" value="Segment"/>
</dbReference>